<dbReference type="Gene3D" id="3.20.20.140">
    <property type="entry name" value="Metal-dependent hydrolases"/>
    <property type="match status" value="1"/>
</dbReference>
<evidence type="ECO:0000256" key="5">
    <source>
        <dbReference type="PIRNR" id="PIRNR038994"/>
    </source>
</evidence>
<dbReference type="SUPFAM" id="SSF51556">
    <property type="entry name" value="Metallo-dependent hydrolases"/>
    <property type="match status" value="1"/>
</dbReference>
<evidence type="ECO:0000256" key="2">
    <source>
        <dbReference type="ARBA" id="ARBA00022723"/>
    </source>
</evidence>
<name>A0ABW3UIV4_9BACL</name>
<dbReference type="EMBL" id="JBHTLU010000013">
    <property type="protein sequence ID" value="MFD1220521.1"/>
    <property type="molecule type" value="Genomic_DNA"/>
</dbReference>
<reference evidence="8" key="1">
    <citation type="journal article" date="2019" name="Int. J. Syst. Evol. Microbiol.">
        <title>The Global Catalogue of Microorganisms (GCM) 10K type strain sequencing project: providing services to taxonomists for standard genome sequencing and annotation.</title>
        <authorList>
            <consortium name="The Broad Institute Genomics Platform"/>
            <consortium name="The Broad Institute Genome Sequencing Center for Infectious Disease"/>
            <person name="Wu L."/>
            <person name="Ma J."/>
        </authorList>
    </citation>
    <scope>NUCLEOTIDE SEQUENCE [LARGE SCALE GENOMIC DNA]</scope>
    <source>
        <strain evidence="8">CCUG 53270</strain>
    </source>
</reference>
<dbReference type="GO" id="GO:0008448">
    <property type="term" value="F:N-acetylglucosamine-6-phosphate deacetylase activity"/>
    <property type="evidence" value="ECO:0007669"/>
    <property type="project" value="UniProtKB-EC"/>
</dbReference>
<dbReference type="PANTHER" id="PTHR11113">
    <property type="entry name" value="N-ACETYLGLUCOSAMINE-6-PHOSPHATE DEACETYLASE"/>
    <property type="match status" value="1"/>
</dbReference>
<organism evidence="7 8">
    <name type="scientific">Paenibacillus vulneris</name>
    <dbReference type="NCBI Taxonomy" id="1133364"/>
    <lineage>
        <taxon>Bacteria</taxon>
        <taxon>Bacillati</taxon>
        <taxon>Bacillota</taxon>
        <taxon>Bacilli</taxon>
        <taxon>Bacillales</taxon>
        <taxon>Paenibacillaceae</taxon>
        <taxon>Paenibacillus</taxon>
    </lineage>
</organism>
<keyword evidence="3 5" id="KW-0378">Hydrolase</keyword>
<dbReference type="PANTHER" id="PTHR11113:SF14">
    <property type="entry name" value="N-ACETYLGLUCOSAMINE-6-PHOSPHATE DEACETYLASE"/>
    <property type="match status" value="1"/>
</dbReference>
<evidence type="ECO:0000256" key="3">
    <source>
        <dbReference type="ARBA" id="ARBA00022801"/>
    </source>
</evidence>
<comment type="similarity">
    <text evidence="1 5">Belongs to the metallo-dependent hydrolases superfamily. NagA family.</text>
</comment>
<sequence length="396" mass="42804">MSGNVTTVEGIHYRTKEPVTVHIERGRISAIQPLSTKKKAALPWIAPGLVDLQINGYCGSDFNTIPIAAGAVQRATRGLWREGVTSYYPTVITNGDAEIEQAMQSIARACDEDPAAHAGVAGIHLEGPFISPEDGPRGAHDSLYTKAPNWPLFQRWQEAARGRIKIITLSPEWPGSVEFIERCVEQGVTVSIGHTSASPGQIDAAVKAGARMSTHLGNGAHLMLPRHPNYIWEQLSQDGLTACLIADGFHLPESVLKVILRTKGERALLVSDAVYLSGMEPGVYDNHIGGRVVLTPEGRLHLADNPGLLAGSVQLLPWGISHLTRSGMAALEEAWDMASIRPAAFMQLPLQNGLSVGSPADLALFEWNRQSLSIVQTYKNGNRVFDSTTFSREGSL</sequence>
<evidence type="ECO:0000256" key="4">
    <source>
        <dbReference type="ARBA" id="ARBA00023277"/>
    </source>
</evidence>
<dbReference type="SUPFAM" id="SSF51338">
    <property type="entry name" value="Composite domain of metallo-dependent hydrolases"/>
    <property type="match status" value="1"/>
</dbReference>
<dbReference type="RefSeq" id="WP_345587154.1">
    <property type="nucleotide sequence ID" value="NZ_BAABJG010000006.1"/>
</dbReference>
<protein>
    <submittedName>
        <fullName evidence="7">N-acetylglucosamine-6-phosphate deacetylase</fullName>
        <ecNumber evidence="7">3.5.1.25</ecNumber>
    </submittedName>
</protein>
<evidence type="ECO:0000313" key="7">
    <source>
        <dbReference type="EMBL" id="MFD1220521.1"/>
    </source>
</evidence>
<keyword evidence="4 5" id="KW-0119">Carbohydrate metabolism</keyword>
<evidence type="ECO:0000256" key="1">
    <source>
        <dbReference type="ARBA" id="ARBA00010716"/>
    </source>
</evidence>
<proteinExistence type="inferred from homology"/>
<evidence type="ECO:0000313" key="8">
    <source>
        <dbReference type="Proteomes" id="UP001597180"/>
    </source>
</evidence>
<dbReference type="EC" id="3.5.1.25" evidence="7"/>
<keyword evidence="2" id="KW-0479">Metal-binding</keyword>
<dbReference type="Pfam" id="PF01979">
    <property type="entry name" value="Amidohydro_1"/>
    <property type="match status" value="1"/>
</dbReference>
<keyword evidence="8" id="KW-1185">Reference proteome</keyword>
<dbReference type="InterPro" id="IPR006680">
    <property type="entry name" value="Amidohydro-rel"/>
</dbReference>
<gene>
    <name evidence="7" type="ORF">ACFQ4B_10345</name>
</gene>
<dbReference type="InterPro" id="IPR003764">
    <property type="entry name" value="GlcNAc_6-P_deAcase"/>
</dbReference>
<comment type="caution">
    <text evidence="7">The sequence shown here is derived from an EMBL/GenBank/DDBJ whole genome shotgun (WGS) entry which is preliminary data.</text>
</comment>
<dbReference type="InterPro" id="IPR032466">
    <property type="entry name" value="Metal_Hydrolase"/>
</dbReference>
<dbReference type="InterPro" id="IPR011059">
    <property type="entry name" value="Metal-dep_hydrolase_composite"/>
</dbReference>
<dbReference type="Proteomes" id="UP001597180">
    <property type="component" value="Unassembled WGS sequence"/>
</dbReference>
<dbReference type="PIRSF" id="PIRSF038994">
    <property type="entry name" value="NagA"/>
    <property type="match status" value="1"/>
</dbReference>
<evidence type="ECO:0000259" key="6">
    <source>
        <dbReference type="Pfam" id="PF01979"/>
    </source>
</evidence>
<accession>A0ABW3UIV4</accession>
<feature type="domain" description="Amidohydrolase-related" evidence="6">
    <location>
        <begin position="45"/>
        <end position="384"/>
    </location>
</feature>